<feature type="short sequence motif" description="Interaction with polymerase core subunit RpoC" evidence="6">
    <location>
        <begin position="490"/>
        <end position="493"/>
    </location>
</feature>
<dbReference type="Pfam" id="PF04539">
    <property type="entry name" value="Sigma70_r3"/>
    <property type="match status" value="1"/>
</dbReference>
<dbReference type="CDD" id="cd06171">
    <property type="entry name" value="Sigma70_r4"/>
    <property type="match status" value="1"/>
</dbReference>
<evidence type="ECO:0000256" key="7">
    <source>
        <dbReference type="SAM" id="MobiDB-lite"/>
    </source>
</evidence>
<dbReference type="GO" id="GO:0016987">
    <property type="term" value="F:sigma factor activity"/>
    <property type="evidence" value="ECO:0007669"/>
    <property type="project" value="UniProtKB-UniRule"/>
</dbReference>
<dbReference type="InterPro" id="IPR007627">
    <property type="entry name" value="RNA_pol_sigma70_r2"/>
</dbReference>
<dbReference type="FunFam" id="1.10.601.10:FF:000001">
    <property type="entry name" value="RNA polymerase sigma factor SigA"/>
    <property type="match status" value="1"/>
</dbReference>
<dbReference type="PRINTS" id="PR00046">
    <property type="entry name" value="SIGMA70FCT"/>
</dbReference>
<dbReference type="Pfam" id="PF04542">
    <property type="entry name" value="Sigma70_r2"/>
    <property type="match status" value="1"/>
</dbReference>
<organism evidence="10 11">
    <name type="scientific">Helicobacter pylori GAM260BSi</name>
    <dbReference type="NCBI Taxonomy" id="1159046"/>
    <lineage>
        <taxon>Bacteria</taxon>
        <taxon>Pseudomonadati</taxon>
        <taxon>Campylobacterota</taxon>
        <taxon>Epsilonproteobacteria</taxon>
        <taxon>Campylobacterales</taxon>
        <taxon>Helicobacteraceae</taxon>
        <taxon>Helicobacter</taxon>
    </lineage>
</organism>
<keyword evidence="4 6" id="KW-0238">DNA-binding</keyword>
<feature type="region of interest" description="Sigma-70 factor domain-3" evidence="6">
    <location>
        <begin position="545"/>
        <end position="621"/>
    </location>
</feature>
<dbReference type="InterPro" id="IPR013325">
    <property type="entry name" value="RNA_pol_sigma_r2"/>
</dbReference>
<evidence type="ECO:0000256" key="4">
    <source>
        <dbReference type="ARBA" id="ARBA00023125"/>
    </source>
</evidence>
<dbReference type="InterPro" id="IPR012760">
    <property type="entry name" value="RNA_pol_sigma_RpoD_C"/>
</dbReference>
<evidence type="ECO:0000256" key="1">
    <source>
        <dbReference type="ARBA" id="ARBA00022490"/>
    </source>
</evidence>
<reference evidence="10 11" key="1">
    <citation type="submission" date="2012-11" db="EMBL/GenBank/DDBJ databases">
        <authorList>
            <person name="Weinstock G."/>
            <person name="Sodergren E."/>
            <person name="Lobos E.A."/>
            <person name="Fulton L."/>
            <person name="Fulton R."/>
            <person name="Courtney L."/>
            <person name="Fronick C."/>
            <person name="O'Laughlin M."/>
            <person name="Godfrey J."/>
            <person name="Wilson R.M."/>
            <person name="Miner T."/>
            <person name="Farmer C."/>
            <person name="Delehaunty K."/>
            <person name="Cordes M."/>
            <person name="Minx P."/>
            <person name="Tomlinson C."/>
            <person name="Chen J."/>
            <person name="Wollam A."/>
            <person name="Pepin K.H."/>
            <person name="Bhonagiri V."/>
            <person name="Zhang X."/>
            <person name="Suruliraj S."/>
            <person name="Antonio M."/>
            <person name="Secka O."/>
            <person name="Thomas J."/>
            <person name="Warren W."/>
            <person name="Mitreva M."/>
            <person name="Mardis E.R."/>
            <person name="Wilson R.K."/>
        </authorList>
    </citation>
    <scope>NUCLEOTIDE SEQUENCE [LARGE SCALE GENOMIC DNA]</scope>
    <source>
        <strain evidence="10 11">GAM260BSi</strain>
    </source>
</reference>
<dbReference type="InterPro" id="IPR014284">
    <property type="entry name" value="RNA_pol_sigma-70_dom"/>
</dbReference>
<dbReference type="PROSITE" id="PS00715">
    <property type="entry name" value="SIGMA70_1"/>
    <property type="match status" value="1"/>
</dbReference>
<dbReference type="HOGENOM" id="CLU_014793_5_0_7"/>
<feature type="compositionally biased region" description="Basic and acidic residues" evidence="7">
    <location>
        <begin position="281"/>
        <end position="290"/>
    </location>
</feature>
<comment type="subunit">
    <text evidence="6">Interacts transiently with the RNA polymerase catalytic core.</text>
</comment>
<dbReference type="NCBIfam" id="NF004208">
    <property type="entry name" value="PRK05658.1"/>
    <property type="match status" value="1"/>
</dbReference>
<comment type="caution">
    <text evidence="6">Lacks conserved residue(s) required for the propagation of feature annotation.</text>
</comment>
<dbReference type="Gene3D" id="1.10.601.10">
    <property type="entry name" value="RNA Polymerase Primary Sigma Factor"/>
    <property type="match status" value="1"/>
</dbReference>
<name>M3QQ14_HELPX</name>
<dbReference type="GO" id="GO:0005737">
    <property type="term" value="C:cytoplasm"/>
    <property type="evidence" value="ECO:0007669"/>
    <property type="project" value="UniProtKB-SubCell"/>
</dbReference>
<accession>M3QQ14</accession>
<dbReference type="AlphaFoldDB" id="M3QQ14"/>
<evidence type="ECO:0000259" key="9">
    <source>
        <dbReference type="PROSITE" id="PS00716"/>
    </source>
</evidence>
<dbReference type="PROSITE" id="PS00716">
    <property type="entry name" value="SIGMA70_2"/>
    <property type="match status" value="1"/>
</dbReference>
<proteinExistence type="inferred from homology"/>
<evidence type="ECO:0000256" key="5">
    <source>
        <dbReference type="ARBA" id="ARBA00023163"/>
    </source>
</evidence>
<dbReference type="SUPFAM" id="SSF88946">
    <property type="entry name" value="Sigma2 domain of RNA polymerase sigma factors"/>
    <property type="match status" value="1"/>
</dbReference>
<protein>
    <recommendedName>
        <fullName evidence="6">RNA polymerase sigma factor SigA</fullName>
    </recommendedName>
</protein>
<feature type="region of interest" description="Sigma-70 factor domain-2" evidence="6">
    <location>
        <begin position="466"/>
        <end position="536"/>
    </location>
</feature>
<sequence length="701" mass="81206">MGSYFMECPMKKKANEEKAPKRAKQEAKTEATQENKAKENNKENKNNKAKESKIKETRTLESKAKENKIKESKIKEAKAKEPIPVKKLSFNEELEELFANSLGNCVSYESIIQISAKVPTLAQIKKIKELCQKYQKKLVSSSEYAKKLNAIDKIKNTEEKQKVLDEELEDGYDFLKEKDFLEWSRSDSPVRMYLREMGDIKLLSKDEEIELSKQIRLGEDIILDAICSVPYLIDFIYAYKDALINRERRVKELFRSFDDDDETSVSDPKKDDDSEEDEENEERKKIVSEKDKKRVEKVQESFKALDKAKKEWLKALEAPIDEKEDELVRSLTLAYKRQTLKDRLYDLEPTSKLINELVKTMETTLKSGDGFEKELKRLEYKLPLFNDTLIANHKKILANITNMTKEDIIAQVPEATMVSVYMDLKKLFLTKEASEEGFDLAPNKLKEILEQIKRGKLISDRAKNKMAKSNLRLVVSIAKRFTSRGLPFLDLIQEGNIGLMKAVDKFEHEKGFKFSTYATWWIKQAISRAIADQARTIRIPIHMIDTINRINKVMRKHIQETGKEPDLEVVAEEVGLSLDKVKNVIKVTKEPISLETPVGNDDDGKFGDFVEDKNIVSSIDHIMREDLKAQIESVLDQLNEREKAVIRMRFGLLDDESDRTLEEIGKELNVTRERVRQIESSAIKKLRSPQYGRILRNYLRI</sequence>
<dbReference type="Proteomes" id="UP000012023">
    <property type="component" value="Unassembled WGS sequence"/>
</dbReference>
<dbReference type="InterPro" id="IPR000943">
    <property type="entry name" value="RNA_pol_sigma70"/>
</dbReference>
<dbReference type="GO" id="GO:0003677">
    <property type="term" value="F:DNA binding"/>
    <property type="evidence" value="ECO:0007669"/>
    <property type="project" value="UniProtKB-UniRule"/>
</dbReference>
<feature type="DNA-binding region" description="H-T-H motif" evidence="6">
    <location>
        <begin position="661"/>
        <end position="680"/>
    </location>
</feature>
<gene>
    <name evidence="6" type="primary">sigA</name>
    <name evidence="10" type="ORF">HMPREF1418_01529</name>
</gene>
<dbReference type="PANTHER" id="PTHR30603">
    <property type="entry name" value="RNA POLYMERASE SIGMA FACTOR RPO"/>
    <property type="match status" value="1"/>
</dbReference>
<dbReference type="InterPro" id="IPR009042">
    <property type="entry name" value="RNA_pol_sigma70_r1_2"/>
</dbReference>
<evidence type="ECO:0000256" key="2">
    <source>
        <dbReference type="ARBA" id="ARBA00023015"/>
    </source>
</evidence>
<feature type="domain" description="RNA polymerase sigma-70" evidence="9">
    <location>
        <begin position="660"/>
        <end position="686"/>
    </location>
</feature>
<evidence type="ECO:0000256" key="3">
    <source>
        <dbReference type="ARBA" id="ARBA00023082"/>
    </source>
</evidence>
<dbReference type="InterPro" id="IPR050239">
    <property type="entry name" value="Sigma-70_RNA_pol_init_factors"/>
</dbReference>
<dbReference type="InterPro" id="IPR007630">
    <property type="entry name" value="RNA_pol_sigma70_r4"/>
</dbReference>
<comment type="function">
    <text evidence="6">Sigma factors are initiation factors that promote the attachment of RNA polymerase to specific initiation sites and are then released. This sigma factor is the primary sigma factor during exponential growth.</text>
</comment>
<feature type="domain" description="RNA polymerase sigma-70" evidence="8">
    <location>
        <begin position="490"/>
        <end position="503"/>
    </location>
</feature>
<dbReference type="NCBIfam" id="TIGR02937">
    <property type="entry name" value="sigma70-ECF"/>
    <property type="match status" value="1"/>
</dbReference>
<keyword evidence="1 6" id="KW-0963">Cytoplasm</keyword>
<evidence type="ECO:0000259" key="8">
    <source>
        <dbReference type="PROSITE" id="PS00715"/>
    </source>
</evidence>
<dbReference type="GO" id="GO:0006352">
    <property type="term" value="P:DNA-templated transcription initiation"/>
    <property type="evidence" value="ECO:0007669"/>
    <property type="project" value="UniProtKB-UniRule"/>
</dbReference>
<comment type="subcellular location">
    <subcellularLocation>
        <location evidence="6">Cytoplasm</location>
    </subcellularLocation>
</comment>
<dbReference type="HAMAP" id="MF_00963">
    <property type="entry name" value="Sigma70_RpoD_SigA"/>
    <property type="match status" value="1"/>
</dbReference>
<feature type="region of interest" description="Disordered" evidence="7">
    <location>
        <begin position="259"/>
        <end position="290"/>
    </location>
</feature>
<dbReference type="InterPro" id="IPR007624">
    <property type="entry name" value="RNA_pol_sigma70_r3"/>
</dbReference>
<dbReference type="Pfam" id="PF04545">
    <property type="entry name" value="Sigma70_r4"/>
    <property type="match status" value="1"/>
</dbReference>
<keyword evidence="3 6" id="KW-0731">Sigma factor</keyword>
<dbReference type="SUPFAM" id="SSF88659">
    <property type="entry name" value="Sigma3 and sigma4 domains of RNA polymerase sigma factors"/>
    <property type="match status" value="2"/>
</dbReference>
<dbReference type="PATRIC" id="fig|1159046.3.peg.1437"/>
<evidence type="ECO:0000256" key="6">
    <source>
        <dbReference type="HAMAP-Rule" id="MF_00963"/>
    </source>
</evidence>
<comment type="similarity">
    <text evidence="6">Belongs to the sigma-70 factor family. RpoD/SigA subfamily.</text>
</comment>
<dbReference type="RefSeq" id="WP_001954520.1">
    <property type="nucleotide sequence ID" value="NZ_KB636939.1"/>
</dbReference>
<comment type="caution">
    <text evidence="10">The sequence shown here is derived from an EMBL/GenBank/DDBJ whole genome shotgun (WGS) entry which is preliminary data.</text>
</comment>
<dbReference type="PANTHER" id="PTHR30603:SF60">
    <property type="entry name" value="RNA POLYMERASE SIGMA FACTOR RPOD"/>
    <property type="match status" value="1"/>
</dbReference>
<dbReference type="InterPro" id="IPR013324">
    <property type="entry name" value="RNA_pol_sigma_r3/r4-like"/>
</dbReference>
<dbReference type="Gene3D" id="1.10.10.10">
    <property type="entry name" value="Winged helix-like DNA-binding domain superfamily/Winged helix DNA-binding domain"/>
    <property type="match status" value="2"/>
</dbReference>
<feature type="region of interest" description="Disordered" evidence="7">
    <location>
        <begin position="1"/>
        <end position="69"/>
    </location>
</feature>
<dbReference type="EMBL" id="APDV01000084">
    <property type="protein sequence ID" value="EMH21487.1"/>
    <property type="molecule type" value="Genomic_DNA"/>
</dbReference>
<dbReference type="Pfam" id="PF00140">
    <property type="entry name" value="Sigma70_r1_2"/>
    <property type="match status" value="1"/>
</dbReference>
<keyword evidence="2 6" id="KW-0805">Transcription regulation</keyword>
<keyword evidence="5 6" id="KW-0804">Transcription</keyword>
<evidence type="ECO:0000313" key="11">
    <source>
        <dbReference type="Proteomes" id="UP000012023"/>
    </source>
</evidence>
<dbReference type="NCBIfam" id="TIGR02393">
    <property type="entry name" value="RpoD_Cterm"/>
    <property type="match status" value="1"/>
</dbReference>
<dbReference type="InterPro" id="IPR028630">
    <property type="entry name" value="Sigma70_RpoD"/>
</dbReference>
<feature type="compositionally biased region" description="Basic and acidic residues" evidence="7">
    <location>
        <begin position="9"/>
        <end position="69"/>
    </location>
</feature>
<dbReference type="InterPro" id="IPR036388">
    <property type="entry name" value="WH-like_DNA-bd_sf"/>
</dbReference>
<evidence type="ECO:0000313" key="10">
    <source>
        <dbReference type="EMBL" id="EMH21487.1"/>
    </source>
</evidence>